<name>A0A6N2LNE4_SALVM</name>
<dbReference type="EMBL" id="CAADRP010001577">
    <property type="protein sequence ID" value="VFU42363.1"/>
    <property type="molecule type" value="Genomic_DNA"/>
</dbReference>
<reference evidence="1" key="1">
    <citation type="submission" date="2019-03" db="EMBL/GenBank/DDBJ databases">
        <authorList>
            <person name="Mank J."/>
            <person name="Almeida P."/>
        </authorList>
    </citation>
    <scope>NUCLEOTIDE SEQUENCE</scope>
    <source>
        <strain evidence="1">78183</strain>
    </source>
</reference>
<proteinExistence type="predicted"/>
<dbReference type="AlphaFoldDB" id="A0A6N2LNE4"/>
<evidence type="ECO:0000313" key="1">
    <source>
        <dbReference type="EMBL" id="VFU42363.1"/>
    </source>
</evidence>
<protein>
    <submittedName>
        <fullName evidence="1">Uncharacterized protein</fullName>
    </submittedName>
</protein>
<organism evidence="1">
    <name type="scientific">Salix viminalis</name>
    <name type="common">Common osier</name>
    <name type="synonym">Basket willow</name>
    <dbReference type="NCBI Taxonomy" id="40686"/>
    <lineage>
        <taxon>Eukaryota</taxon>
        <taxon>Viridiplantae</taxon>
        <taxon>Streptophyta</taxon>
        <taxon>Embryophyta</taxon>
        <taxon>Tracheophyta</taxon>
        <taxon>Spermatophyta</taxon>
        <taxon>Magnoliopsida</taxon>
        <taxon>eudicotyledons</taxon>
        <taxon>Gunneridae</taxon>
        <taxon>Pentapetalae</taxon>
        <taxon>rosids</taxon>
        <taxon>fabids</taxon>
        <taxon>Malpighiales</taxon>
        <taxon>Salicaceae</taxon>
        <taxon>Saliceae</taxon>
        <taxon>Salix</taxon>
    </lineage>
</organism>
<sequence>MEIGQTSSTDQQIMDRSHEVSLDINEMATSLRDQLKTKRVFSSTRCIYRVPETLRESNEKAYASKSQ</sequence>
<gene>
    <name evidence="1" type="ORF">SVIM_LOCUS253723</name>
</gene>
<accession>A0A6N2LNE4</accession>